<feature type="compositionally biased region" description="Polar residues" evidence="7">
    <location>
        <begin position="940"/>
        <end position="952"/>
    </location>
</feature>
<feature type="domain" description="CSC1/OSCA1-like N-terminal transmembrane" evidence="10">
    <location>
        <begin position="29"/>
        <end position="178"/>
    </location>
</feature>
<dbReference type="InterPro" id="IPR027815">
    <property type="entry name" value="CSC1/OSCA1-like_cyt"/>
</dbReference>
<evidence type="ECO:0000256" key="2">
    <source>
        <dbReference type="ARBA" id="ARBA00007779"/>
    </source>
</evidence>
<evidence type="ECO:0000313" key="12">
    <source>
        <dbReference type="EMBL" id="PPQ88462.1"/>
    </source>
</evidence>
<dbReference type="EMBL" id="NHYD01002079">
    <property type="protein sequence ID" value="PPQ88462.1"/>
    <property type="molecule type" value="Genomic_DNA"/>
</dbReference>
<evidence type="ECO:0000259" key="9">
    <source>
        <dbReference type="Pfam" id="PF02714"/>
    </source>
</evidence>
<feature type="transmembrane region" description="Helical" evidence="8">
    <location>
        <begin position="542"/>
        <end position="563"/>
    </location>
</feature>
<dbReference type="FunCoup" id="A0A409XCF7">
    <property type="interactions" value="43"/>
</dbReference>
<feature type="transmembrane region" description="Helical" evidence="8">
    <location>
        <begin position="380"/>
        <end position="404"/>
    </location>
</feature>
<feature type="transmembrane region" description="Helical" evidence="8">
    <location>
        <begin position="113"/>
        <end position="136"/>
    </location>
</feature>
<evidence type="ECO:0000313" key="13">
    <source>
        <dbReference type="Proteomes" id="UP000283269"/>
    </source>
</evidence>
<keyword evidence="4 8" id="KW-0812">Transmembrane</keyword>
<evidence type="ECO:0000256" key="4">
    <source>
        <dbReference type="ARBA" id="ARBA00022692"/>
    </source>
</evidence>
<feature type="transmembrane region" description="Helical" evidence="8">
    <location>
        <begin position="665"/>
        <end position="684"/>
    </location>
</feature>
<feature type="compositionally biased region" description="Basic and acidic residues" evidence="7">
    <location>
        <begin position="886"/>
        <end position="913"/>
    </location>
</feature>
<dbReference type="OrthoDB" id="2150324at2759"/>
<dbReference type="AlphaFoldDB" id="A0A409XCF7"/>
<dbReference type="GO" id="GO:0005886">
    <property type="term" value="C:plasma membrane"/>
    <property type="evidence" value="ECO:0007669"/>
    <property type="project" value="TreeGrafter"/>
</dbReference>
<dbReference type="PANTHER" id="PTHR13018">
    <property type="entry name" value="PROBABLE MEMBRANE PROTEIN DUF221-RELATED"/>
    <property type="match status" value="1"/>
</dbReference>
<dbReference type="Pfam" id="PF02714">
    <property type="entry name" value="RSN1_7TM"/>
    <property type="match status" value="1"/>
</dbReference>
<dbReference type="InParanoid" id="A0A409XCF7"/>
<feature type="transmembrane region" description="Helical" evidence="8">
    <location>
        <begin position="29"/>
        <end position="50"/>
    </location>
</feature>
<reference evidence="12 13" key="1">
    <citation type="journal article" date="2018" name="Evol. Lett.">
        <title>Horizontal gene cluster transfer increased hallucinogenic mushroom diversity.</title>
        <authorList>
            <person name="Reynolds H.T."/>
            <person name="Vijayakumar V."/>
            <person name="Gluck-Thaler E."/>
            <person name="Korotkin H.B."/>
            <person name="Matheny P.B."/>
            <person name="Slot J.C."/>
        </authorList>
    </citation>
    <scope>NUCLEOTIDE SEQUENCE [LARGE SCALE GENOMIC DNA]</scope>
    <source>
        <strain evidence="12 13">2631</strain>
    </source>
</reference>
<evidence type="ECO:0000256" key="8">
    <source>
        <dbReference type="SAM" id="Phobius"/>
    </source>
</evidence>
<gene>
    <name evidence="12" type="ORF">CVT25_011588</name>
</gene>
<keyword evidence="13" id="KW-1185">Reference proteome</keyword>
<evidence type="ECO:0008006" key="14">
    <source>
        <dbReference type="Google" id="ProtNLM"/>
    </source>
</evidence>
<evidence type="ECO:0000256" key="5">
    <source>
        <dbReference type="ARBA" id="ARBA00022989"/>
    </source>
</evidence>
<dbReference type="Pfam" id="PF14703">
    <property type="entry name" value="PHM7_cyt"/>
    <property type="match status" value="1"/>
</dbReference>
<feature type="transmembrane region" description="Helical" evidence="8">
    <location>
        <begin position="156"/>
        <end position="176"/>
    </location>
</feature>
<dbReference type="InterPro" id="IPR003864">
    <property type="entry name" value="CSC1/OSCA1-like_7TM"/>
</dbReference>
<evidence type="ECO:0000256" key="3">
    <source>
        <dbReference type="ARBA" id="ARBA00022448"/>
    </source>
</evidence>
<feature type="region of interest" description="Disordered" evidence="7">
    <location>
        <begin position="812"/>
        <end position="964"/>
    </location>
</feature>
<feature type="transmembrane region" description="Helical" evidence="8">
    <location>
        <begin position="424"/>
        <end position="447"/>
    </location>
</feature>
<feature type="transmembrane region" description="Helical" evidence="8">
    <location>
        <begin position="594"/>
        <end position="625"/>
    </location>
</feature>
<sequence length="964" mass="110250">MIAHLSSKIDADGAQQLFNISQSLAPRAVLIQVLVMTVLSLLTILTFNILRPSNKITYEPKLKYHATDKRPPYISESFCGWIPPLLHNHEPELFHKIGLDAVVFLRFLHLLRWFFTLTCLIACGALIPLDFLYTLSVKPPHYDLLSAMTIRDVQGVRLYAHIGATYLFTFLLMLLVHHHWHAIYRLRNHWFRSAEYQRQFHVRTLCITNIPPRRQSDAGLYKIFTAMQLPYPVTSVRIGMHVGALPHLIERHNNAVLQLEEVVAKYANEDEPTRQRPTIVVGGFCGLGGTRTDAIKYYTSKVRHAEGAVQQYRAQLDPNRTENYGFATISTIPLAHAAARELRGEHPKGLTFKLAPNPQDIIWKNLGLSKRGRQFRRLTGFLLITLFSFLSLLPLFPVASLANLDSLAASGYIPFLRTWSNNSPFSYTLVSGVLPPAIAATFTYFLPRLMRWLSKYMGAPTHSSLDRIVIARYFAFLIVSQLIIFTVLGVIFHSVLEIVEAIQKQGTNLSTILHNLDSMFMLFNLLNTACFQRATRKDNANLCRSIIILAKMVSLFDLVWLSFKARIYGRTPREMREYTKPPVFDYAIQYYFKLFMATVGLLFAPLAPLVTLAAAIVFWLCFWVYKYQLMFIYVTRVESGGRTWNVIANRLLFSAMFMQDQFKSLQLIASLPPLLFLLLFKYYLNRRFANDFQYYLPRHEDLSRAIVHTEESDVGDNKLEQRYCHPALKAELYTPMIHSRALPLLRRLYKGKSNEEERVLTRGISKKSESVRINNDKAVEGVVFSLVPEDSLEYDPEQYKRDREIVDYDYDTMPLAPSKNSRASRPLPKPESVSPRGVELYDPGPIPISNNGRGGTPHRSGNQRYNRRPTAMSPALSYQTTGSHIPSREERPSIASHEPRIHRGRAKRNEILIHSDMQTTEKPLPPRPPDAHNPDIAQAQWHSGQSSSSHTPRVSHPSARHRAL</sequence>
<feature type="domain" description="CSC1/OSCA1-like cytosolic" evidence="11">
    <location>
        <begin position="203"/>
        <end position="365"/>
    </location>
</feature>
<evidence type="ECO:0000259" key="10">
    <source>
        <dbReference type="Pfam" id="PF13967"/>
    </source>
</evidence>
<evidence type="ECO:0000256" key="7">
    <source>
        <dbReference type="SAM" id="MobiDB-lite"/>
    </source>
</evidence>
<dbReference type="PANTHER" id="PTHR13018:SF149">
    <property type="entry name" value="DOMAIN PROTEIN, PUTATIVE (AFU_ORTHOLOGUE AFUA_3G11660)-RELATED"/>
    <property type="match status" value="1"/>
</dbReference>
<proteinExistence type="inferred from homology"/>
<name>A0A409XCF7_PSICY</name>
<comment type="similarity">
    <text evidence="2">Belongs to the CSC1 (TC 1.A.17) family.</text>
</comment>
<dbReference type="InterPro" id="IPR045122">
    <property type="entry name" value="Csc1-like"/>
</dbReference>
<dbReference type="STRING" id="93625.A0A409XCF7"/>
<dbReference type="Pfam" id="PF13967">
    <property type="entry name" value="RSN1_TM"/>
    <property type="match status" value="1"/>
</dbReference>
<comment type="subcellular location">
    <subcellularLocation>
        <location evidence="1">Membrane</location>
        <topology evidence="1">Multi-pass membrane protein</topology>
    </subcellularLocation>
</comment>
<keyword evidence="5 8" id="KW-1133">Transmembrane helix</keyword>
<evidence type="ECO:0000256" key="6">
    <source>
        <dbReference type="ARBA" id="ARBA00023136"/>
    </source>
</evidence>
<dbReference type="GO" id="GO:0005227">
    <property type="term" value="F:calcium-activated cation channel activity"/>
    <property type="evidence" value="ECO:0007669"/>
    <property type="project" value="InterPro"/>
</dbReference>
<keyword evidence="6 8" id="KW-0472">Membrane</keyword>
<feature type="transmembrane region" description="Helical" evidence="8">
    <location>
        <begin position="512"/>
        <end position="530"/>
    </location>
</feature>
<dbReference type="Proteomes" id="UP000283269">
    <property type="component" value="Unassembled WGS sequence"/>
</dbReference>
<comment type="caution">
    <text evidence="12">The sequence shown here is derived from an EMBL/GenBank/DDBJ whole genome shotgun (WGS) entry which is preliminary data.</text>
</comment>
<evidence type="ECO:0000256" key="1">
    <source>
        <dbReference type="ARBA" id="ARBA00004141"/>
    </source>
</evidence>
<feature type="transmembrane region" description="Helical" evidence="8">
    <location>
        <begin position="468"/>
        <end position="492"/>
    </location>
</feature>
<organism evidence="12 13">
    <name type="scientific">Psilocybe cyanescens</name>
    <dbReference type="NCBI Taxonomy" id="93625"/>
    <lineage>
        <taxon>Eukaryota</taxon>
        <taxon>Fungi</taxon>
        <taxon>Dikarya</taxon>
        <taxon>Basidiomycota</taxon>
        <taxon>Agaricomycotina</taxon>
        <taxon>Agaricomycetes</taxon>
        <taxon>Agaricomycetidae</taxon>
        <taxon>Agaricales</taxon>
        <taxon>Agaricineae</taxon>
        <taxon>Strophariaceae</taxon>
        <taxon>Psilocybe</taxon>
    </lineage>
</organism>
<protein>
    <recommendedName>
        <fullName evidence="14">CSC1/OSCA1-like 7TM region domain-containing protein</fullName>
    </recommendedName>
</protein>
<accession>A0A409XCF7</accession>
<dbReference type="InterPro" id="IPR032880">
    <property type="entry name" value="CSC1/OSCA1-like_N"/>
</dbReference>
<evidence type="ECO:0000259" key="11">
    <source>
        <dbReference type="Pfam" id="PF14703"/>
    </source>
</evidence>
<feature type="domain" description="CSC1/OSCA1-like 7TM region" evidence="9">
    <location>
        <begin position="376"/>
        <end position="659"/>
    </location>
</feature>
<keyword evidence="3" id="KW-0813">Transport</keyword>